<protein>
    <submittedName>
        <fullName evidence="1">Uncharacterized protein</fullName>
    </submittedName>
</protein>
<dbReference type="AlphaFoldDB" id="A0A5N4DPH6"/>
<gene>
    <name evidence="1" type="ORF">Cadr_000015181</name>
</gene>
<accession>A0A5N4DPH6</accession>
<dbReference type="Proteomes" id="UP000299084">
    <property type="component" value="Unassembled WGS sequence"/>
</dbReference>
<evidence type="ECO:0000313" key="1">
    <source>
        <dbReference type="EMBL" id="KAB1272950.1"/>
    </source>
</evidence>
<reference evidence="1 2" key="1">
    <citation type="journal article" date="2019" name="Mol. Ecol. Resour.">
        <title>Improving Illumina assemblies with Hi-C and long reads: an example with the North African dromedary.</title>
        <authorList>
            <person name="Elbers J.P."/>
            <person name="Rogers M.F."/>
            <person name="Perelman P.L."/>
            <person name="Proskuryakova A.A."/>
            <person name="Serdyukova N.A."/>
            <person name="Johnson W.E."/>
            <person name="Horin P."/>
            <person name="Corander J."/>
            <person name="Murphy D."/>
            <person name="Burger P.A."/>
        </authorList>
    </citation>
    <scope>NUCLEOTIDE SEQUENCE [LARGE SCALE GENOMIC DNA]</scope>
    <source>
        <strain evidence="1">Drom800</strain>
        <tissue evidence="1">Blood</tissue>
    </source>
</reference>
<evidence type="ECO:0000313" key="2">
    <source>
        <dbReference type="Proteomes" id="UP000299084"/>
    </source>
</evidence>
<dbReference type="EMBL" id="JWIN03000010">
    <property type="protein sequence ID" value="KAB1272950.1"/>
    <property type="molecule type" value="Genomic_DNA"/>
</dbReference>
<comment type="caution">
    <text evidence="1">The sequence shown here is derived from an EMBL/GenBank/DDBJ whole genome shotgun (WGS) entry which is preliminary data.</text>
</comment>
<sequence length="86" mass="9538">MEVHLRPPVEWGGERVMGDRESGNCSAVIAAEAGKRWCCFRYRPLWGVSRYQANQPGGQETLEGFNSSSGYLDKGHIPIQHTLSAC</sequence>
<keyword evidence="2" id="KW-1185">Reference proteome</keyword>
<organism evidence="1 2">
    <name type="scientific">Camelus dromedarius</name>
    <name type="common">Dromedary</name>
    <name type="synonym">Arabian camel</name>
    <dbReference type="NCBI Taxonomy" id="9838"/>
    <lineage>
        <taxon>Eukaryota</taxon>
        <taxon>Metazoa</taxon>
        <taxon>Chordata</taxon>
        <taxon>Craniata</taxon>
        <taxon>Vertebrata</taxon>
        <taxon>Euteleostomi</taxon>
        <taxon>Mammalia</taxon>
        <taxon>Eutheria</taxon>
        <taxon>Laurasiatheria</taxon>
        <taxon>Artiodactyla</taxon>
        <taxon>Tylopoda</taxon>
        <taxon>Camelidae</taxon>
        <taxon>Camelus</taxon>
    </lineage>
</organism>
<name>A0A5N4DPH6_CAMDR</name>
<proteinExistence type="predicted"/>